<proteinExistence type="predicted"/>
<dbReference type="Gene3D" id="1.20.1250.20">
    <property type="entry name" value="MFS general substrate transporter like domains"/>
    <property type="match status" value="1"/>
</dbReference>
<dbReference type="SUPFAM" id="SSF103473">
    <property type="entry name" value="MFS general substrate transporter"/>
    <property type="match status" value="1"/>
</dbReference>
<evidence type="ECO:0008006" key="4">
    <source>
        <dbReference type="Google" id="ProtNLM"/>
    </source>
</evidence>
<keyword evidence="1" id="KW-0812">Transmembrane</keyword>
<comment type="caution">
    <text evidence="2">The sequence shown here is derived from an EMBL/GenBank/DDBJ whole genome shotgun (WGS) entry which is preliminary data.</text>
</comment>
<dbReference type="EMBL" id="LGCN01000242">
    <property type="protein sequence ID" value="KOT30287.1"/>
    <property type="molecule type" value="Genomic_DNA"/>
</dbReference>
<evidence type="ECO:0000313" key="2">
    <source>
        <dbReference type="EMBL" id="KOT30287.1"/>
    </source>
</evidence>
<dbReference type="Proteomes" id="UP000037773">
    <property type="component" value="Unassembled WGS sequence"/>
</dbReference>
<dbReference type="PATRIC" id="fig|36816.3.peg.7190"/>
<organism evidence="2 3">
    <name type="scientific">Streptomyces caelestis</name>
    <dbReference type="NCBI Taxonomy" id="36816"/>
    <lineage>
        <taxon>Bacteria</taxon>
        <taxon>Bacillati</taxon>
        <taxon>Actinomycetota</taxon>
        <taxon>Actinomycetes</taxon>
        <taxon>Kitasatosporales</taxon>
        <taxon>Streptomycetaceae</taxon>
        <taxon>Streptomyces</taxon>
    </lineage>
</organism>
<name>A0A0M9X647_9ACTN</name>
<dbReference type="AlphaFoldDB" id="A0A0M9X647"/>
<dbReference type="RefSeq" id="WP_030836313.1">
    <property type="nucleotide sequence ID" value="NZ_LGCN01000242.1"/>
</dbReference>
<feature type="transmembrane region" description="Helical" evidence="1">
    <location>
        <begin position="6"/>
        <end position="27"/>
    </location>
</feature>
<keyword evidence="3" id="KW-1185">Reference proteome</keyword>
<dbReference type="InterPro" id="IPR036259">
    <property type="entry name" value="MFS_trans_sf"/>
</dbReference>
<sequence>MPLLIAAAVVNCVGTGMLLPSLLTLAVSRLDFADRGRGTGLWTSAFFLGQFVCPLVLLGARGPLGGLATAVAALGLVTLLLAGVLLPLTRRTPVALPDPEDPPTA</sequence>
<protein>
    <recommendedName>
        <fullName evidence="4">Major facilitator superfamily (MFS) profile domain-containing protein</fullName>
    </recommendedName>
</protein>
<evidence type="ECO:0000256" key="1">
    <source>
        <dbReference type="SAM" id="Phobius"/>
    </source>
</evidence>
<reference evidence="2 3" key="1">
    <citation type="submission" date="2015-07" db="EMBL/GenBank/DDBJ databases">
        <authorList>
            <person name="Noorani M."/>
        </authorList>
    </citation>
    <scope>NUCLEOTIDE SEQUENCE [LARGE SCALE GENOMIC DNA]</scope>
    <source>
        <strain evidence="2 3">NRRL B-24567</strain>
    </source>
</reference>
<keyword evidence="1" id="KW-1133">Transmembrane helix</keyword>
<accession>A0A0M9X647</accession>
<gene>
    <name evidence="2" type="ORF">ADK41_33090</name>
</gene>
<evidence type="ECO:0000313" key="3">
    <source>
        <dbReference type="Proteomes" id="UP000037773"/>
    </source>
</evidence>
<feature type="transmembrane region" description="Helical" evidence="1">
    <location>
        <begin position="66"/>
        <end position="86"/>
    </location>
</feature>
<feature type="transmembrane region" description="Helical" evidence="1">
    <location>
        <begin position="39"/>
        <end position="60"/>
    </location>
</feature>
<keyword evidence="1" id="KW-0472">Membrane</keyword>